<dbReference type="Proteomes" id="UP000499080">
    <property type="component" value="Unassembled WGS sequence"/>
</dbReference>
<proteinExistence type="predicted"/>
<accession>A0A4Y2Q3X9</accession>
<gene>
    <name evidence="1" type="primary">CF136</name>
    <name evidence="1" type="ORF">AVEN_60905_1</name>
</gene>
<organism evidence="1 2">
    <name type="scientific">Araneus ventricosus</name>
    <name type="common">Orbweaver spider</name>
    <name type="synonym">Epeira ventricosa</name>
    <dbReference type="NCBI Taxonomy" id="182803"/>
    <lineage>
        <taxon>Eukaryota</taxon>
        <taxon>Metazoa</taxon>
        <taxon>Ecdysozoa</taxon>
        <taxon>Arthropoda</taxon>
        <taxon>Chelicerata</taxon>
        <taxon>Arachnida</taxon>
        <taxon>Araneae</taxon>
        <taxon>Araneomorphae</taxon>
        <taxon>Entelegynae</taxon>
        <taxon>Araneoidea</taxon>
        <taxon>Araneidae</taxon>
        <taxon>Araneus</taxon>
    </lineage>
</organism>
<evidence type="ECO:0000313" key="2">
    <source>
        <dbReference type="Proteomes" id="UP000499080"/>
    </source>
</evidence>
<dbReference type="PANTHER" id="PTHR31094:SF2">
    <property type="entry name" value="RIKEN CDNA 2310061I04 GENE"/>
    <property type="match status" value="1"/>
</dbReference>
<dbReference type="AlphaFoldDB" id="A0A4Y2Q3X9"/>
<dbReference type="OrthoDB" id="44820at2759"/>
<name>A0A4Y2Q3X9_ARAVE</name>
<dbReference type="PANTHER" id="PTHR31094">
    <property type="entry name" value="RIKEN CDNA 2310061I04 GENE"/>
    <property type="match status" value="1"/>
</dbReference>
<dbReference type="EMBL" id="BGPR01012773">
    <property type="protein sequence ID" value="GBN57600.1"/>
    <property type="molecule type" value="Genomic_DNA"/>
</dbReference>
<comment type="caution">
    <text evidence="1">The sequence shown here is derived from an EMBL/GenBank/DDBJ whole genome shotgun (WGS) entry which is preliminary data.</text>
</comment>
<keyword evidence="2" id="KW-1185">Reference proteome</keyword>
<sequence length="378" mass="43410">MHSVCSVSTRIRTLNQIQRVKWIPGNPVNFLPKEIARPSGCSSFRILCTDARLQAVVSHELHPEHSRESVHESFYLPVSCMKPVDHYYLKQGSLPLDIRSIEELLRTKEFKSLLARSSFDYNVNLAEHPQNYLLSSGIYFYSVENIYGNSSNCLRSKGTVHRVDEVLTGTGSDVQKNDTGKPTEEQLLMIIDRLTYCLVNFFKEPQDYSIYHKNIVFQNNIKGVVIKGLPAYIQAMYILKIYGYLQYAKVKVEILKITHHIEDGTVRVRWRVKGVSRHRVLLNFWKLQTTSWQEFLNDEANWLDGFSVFSVEPDGLIYKHMCDKMTPDDDTVKAKKVDLKSRLLGLLELTPRPPAAGSLHTLIPCSSHQEFNSCKKLT</sequence>
<dbReference type="Pfam" id="PF10184">
    <property type="entry name" value="DUF2358"/>
    <property type="match status" value="1"/>
</dbReference>
<dbReference type="InterPro" id="IPR018790">
    <property type="entry name" value="DUF2358"/>
</dbReference>
<reference evidence="1 2" key="1">
    <citation type="journal article" date="2019" name="Sci. Rep.">
        <title>Orb-weaving spider Araneus ventricosus genome elucidates the spidroin gene catalogue.</title>
        <authorList>
            <person name="Kono N."/>
            <person name="Nakamura H."/>
            <person name="Ohtoshi R."/>
            <person name="Moran D.A.P."/>
            <person name="Shinohara A."/>
            <person name="Yoshida Y."/>
            <person name="Fujiwara M."/>
            <person name="Mori M."/>
            <person name="Tomita M."/>
            <person name="Arakawa K."/>
        </authorList>
    </citation>
    <scope>NUCLEOTIDE SEQUENCE [LARGE SCALE GENOMIC DNA]</scope>
</reference>
<protein>
    <submittedName>
        <fullName evidence="1">Uncharacterized protein C6orf136</fullName>
    </submittedName>
</protein>
<evidence type="ECO:0000313" key="1">
    <source>
        <dbReference type="EMBL" id="GBN57600.1"/>
    </source>
</evidence>